<dbReference type="EMBL" id="RSEJ01000068">
    <property type="protein sequence ID" value="NBI56281.1"/>
    <property type="molecule type" value="Genomic_DNA"/>
</dbReference>
<dbReference type="Proteomes" id="UP000738517">
    <property type="component" value="Unassembled WGS sequence"/>
</dbReference>
<comment type="caution">
    <text evidence="1">The sequence shown here is derived from an EMBL/GenBank/DDBJ whole genome shotgun (WGS) entry which is preliminary data.</text>
</comment>
<protein>
    <submittedName>
        <fullName evidence="1">Uncharacterized protein</fullName>
    </submittedName>
</protein>
<reference evidence="1 2" key="1">
    <citation type="journal article" date="2017" name="Int. J. Syst. Evol. Microbiol.">
        <title>Photobacterium alginatilyticum sp. nov., a marine bacterium isolated from bottom seawater.</title>
        <authorList>
            <person name="Wang X."/>
            <person name="Wang Y."/>
            <person name="Yang X."/>
            <person name="Sun H."/>
            <person name="Li B."/>
            <person name="Zhang X.H."/>
        </authorList>
    </citation>
    <scope>NUCLEOTIDE SEQUENCE [LARGE SCALE GENOMIC DNA]</scope>
    <source>
        <strain evidence="1 2">P03D4</strain>
    </source>
</reference>
<accession>A0ABW9YQZ4</accession>
<dbReference type="RefSeq" id="WP_160658568.1">
    <property type="nucleotide sequence ID" value="NZ_RSEJ01000068.1"/>
</dbReference>
<proteinExistence type="predicted"/>
<sequence>MEKCPAIVNISFDDESLNGIEKIKEMHELEKYGRIWLTIGNLFSIFGGSSLRSTTAGHAKEVFKLISNDTLKVTAKAVAKGVASEANQTSYSITQANWEYYFQSYINLTTIKRKKIEELAYSQALKHQSSPKEYMFWKSIYMGCKI</sequence>
<name>A0ABW9YQZ4_9GAMM</name>
<evidence type="ECO:0000313" key="1">
    <source>
        <dbReference type="EMBL" id="NBI56281.1"/>
    </source>
</evidence>
<evidence type="ECO:0000313" key="2">
    <source>
        <dbReference type="Proteomes" id="UP000738517"/>
    </source>
</evidence>
<organism evidence="1 2">
    <name type="scientific">Photobacterium alginatilyticum</name>
    <dbReference type="NCBI Taxonomy" id="1775171"/>
    <lineage>
        <taxon>Bacteria</taxon>
        <taxon>Pseudomonadati</taxon>
        <taxon>Pseudomonadota</taxon>
        <taxon>Gammaproteobacteria</taxon>
        <taxon>Vibrionales</taxon>
        <taxon>Vibrionaceae</taxon>
        <taxon>Photobacterium</taxon>
    </lineage>
</organism>
<keyword evidence="2" id="KW-1185">Reference proteome</keyword>
<gene>
    <name evidence="1" type="ORF">EIZ48_27755</name>
</gene>